<proteinExistence type="predicted"/>
<accession>A0ABX4ETP8</accession>
<reference evidence="1 2" key="1">
    <citation type="submission" date="2017-05" db="EMBL/GenBank/DDBJ databases">
        <title>Complete and WGS of Bordetella genogroups.</title>
        <authorList>
            <person name="Spilker T."/>
            <person name="Lipuma J."/>
        </authorList>
    </citation>
    <scope>NUCLEOTIDE SEQUENCE [LARGE SCALE GENOMIC DNA]</scope>
    <source>
        <strain evidence="1 2">AU9795</strain>
    </source>
</reference>
<gene>
    <name evidence="1" type="ORF">CAL27_22590</name>
</gene>
<evidence type="ECO:0000313" key="1">
    <source>
        <dbReference type="EMBL" id="OZI57052.1"/>
    </source>
</evidence>
<dbReference type="EMBL" id="NEVR01000006">
    <property type="protein sequence ID" value="OZI57052.1"/>
    <property type="molecule type" value="Genomic_DNA"/>
</dbReference>
<comment type="caution">
    <text evidence="1">The sequence shown here is derived from an EMBL/GenBank/DDBJ whole genome shotgun (WGS) entry which is preliminary data.</text>
</comment>
<sequence length="86" mass="9265">MSQQINKHVAQAIVEVAVFLEFSGEEAINPDAAVQALEQLASTLQMSDSETKSSLCSQFENIAMEYLDEQAAFVESLGEALGLIGE</sequence>
<dbReference type="Proteomes" id="UP000216354">
    <property type="component" value="Unassembled WGS sequence"/>
</dbReference>
<organism evidence="1 2">
    <name type="scientific">Bordetella genomosp. 1</name>
    <dbReference type="NCBI Taxonomy" id="1395607"/>
    <lineage>
        <taxon>Bacteria</taxon>
        <taxon>Pseudomonadati</taxon>
        <taxon>Pseudomonadota</taxon>
        <taxon>Betaproteobacteria</taxon>
        <taxon>Burkholderiales</taxon>
        <taxon>Alcaligenaceae</taxon>
        <taxon>Bordetella</taxon>
    </lineage>
</organism>
<keyword evidence="2" id="KW-1185">Reference proteome</keyword>
<evidence type="ECO:0000313" key="2">
    <source>
        <dbReference type="Proteomes" id="UP000216354"/>
    </source>
</evidence>
<dbReference type="RefSeq" id="WP_094832872.1">
    <property type="nucleotide sequence ID" value="NZ_NEVR01000006.1"/>
</dbReference>
<name>A0ABX4ETP8_9BORD</name>
<protein>
    <submittedName>
        <fullName evidence="1">Uncharacterized protein</fullName>
    </submittedName>
</protein>